<evidence type="ECO:0000313" key="2">
    <source>
        <dbReference type="Proteomes" id="UP000029981"/>
    </source>
</evidence>
<protein>
    <submittedName>
        <fullName evidence="1">Uncharacterized protein</fullName>
    </submittedName>
</protein>
<evidence type="ECO:0000313" key="1">
    <source>
        <dbReference type="EMBL" id="KGN43997.1"/>
    </source>
</evidence>
<gene>
    <name evidence="1" type="ORF">Csa_7G085710</name>
</gene>
<reference evidence="1 2" key="3">
    <citation type="journal article" date="2010" name="BMC Genomics">
        <title>Transcriptome sequencing and comparative analysis of cucumber flowers with different sex types.</title>
        <authorList>
            <person name="Guo S."/>
            <person name="Zheng Y."/>
            <person name="Joung J.G."/>
            <person name="Liu S."/>
            <person name="Zhang Z."/>
            <person name="Crasta O.R."/>
            <person name="Sobral B.W."/>
            <person name="Xu Y."/>
            <person name="Huang S."/>
            <person name="Fei Z."/>
        </authorList>
    </citation>
    <scope>NUCLEOTIDE SEQUENCE [LARGE SCALE GENOMIC DNA]</scope>
    <source>
        <strain evidence="2">cv. 9930</strain>
    </source>
</reference>
<reference evidence="1 2" key="1">
    <citation type="journal article" date="2009" name="Nat. Genet.">
        <title>The genome of the cucumber, Cucumis sativus L.</title>
        <authorList>
            <person name="Huang S."/>
            <person name="Li R."/>
            <person name="Zhang Z."/>
            <person name="Li L."/>
            <person name="Gu X."/>
            <person name="Fan W."/>
            <person name="Lucas W.J."/>
            <person name="Wang X."/>
            <person name="Xie B."/>
            <person name="Ni P."/>
            <person name="Ren Y."/>
            <person name="Zhu H."/>
            <person name="Li J."/>
            <person name="Lin K."/>
            <person name="Jin W."/>
            <person name="Fei Z."/>
            <person name="Li G."/>
            <person name="Staub J."/>
            <person name="Kilian A."/>
            <person name="van der Vossen E.A."/>
            <person name="Wu Y."/>
            <person name="Guo J."/>
            <person name="He J."/>
            <person name="Jia Z."/>
            <person name="Ren Y."/>
            <person name="Tian G."/>
            <person name="Lu Y."/>
            <person name="Ruan J."/>
            <person name="Qian W."/>
            <person name="Wang M."/>
            <person name="Huang Q."/>
            <person name="Li B."/>
            <person name="Xuan Z."/>
            <person name="Cao J."/>
            <person name="Asan"/>
            <person name="Wu Z."/>
            <person name="Zhang J."/>
            <person name="Cai Q."/>
            <person name="Bai Y."/>
            <person name="Zhao B."/>
            <person name="Han Y."/>
            <person name="Li Y."/>
            <person name="Li X."/>
            <person name="Wang S."/>
            <person name="Shi Q."/>
            <person name="Liu S."/>
            <person name="Cho W.K."/>
            <person name="Kim J.Y."/>
            <person name="Xu Y."/>
            <person name="Heller-Uszynska K."/>
            <person name="Miao H."/>
            <person name="Cheng Z."/>
            <person name="Zhang S."/>
            <person name="Wu J."/>
            <person name="Yang Y."/>
            <person name="Kang H."/>
            <person name="Li M."/>
            <person name="Liang H."/>
            <person name="Ren X."/>
            <person name="Shi Z."/>
            <person name="Wen M."/>
            <person name="Jian M."/>
            <person name="Yang H."/>
            <person name="Zhang G."/>
            <person name="Yang Z."/>
            <person name="Chen R."/>
            <person name="Liu S."/>
            <person name="Li J."/>
            <person name="Ma L."/>
            <person name="Liu H."/>
            <person name="Zhou Y."/>
            <person name="Zhao J."/>
            <person name="Fang X."/>
            <person name="Li G."/>
            <person name="Fang L."/>
            <person name="Li Y."/>
            <person name="Liu D."/>
            <person name="Zheng H."/>
            <person name="Zhang Y."/>
            <person name="Qin N."/>
            <person name="Li Z."/>
            <person name="Yang G."/>
            <person name="Yang S."/>
            <person name="Bolund L."/>
            <person name="Kristiansen K."/>
            <person name="Zheng H."/>
            <person name="Li S."/>
            <person name="Zhang X."/>
            <person name="Yang H."/>
            <person name="Wang J."/>
            <person name="Sun R."/>
            <person name="Zhang B."/>
            <person name="Jiang S."/>
            <person name="Wang J."/>
            <person name="Du Y."/>
            <person name="Li S."/>
        </authorList>
    </citation>
    <scope>NUCLEOTIDE SEQUENCE [LARGE SCALE GENOMIC DNA]</scope>
    <source>
        <strain evidence="2">cv. 9930</strain>
    </source>
</reference>
<dbReference type="AlphaFoldDB" id="A0A0A0K6V8"/>
<sequence>MRSIKPLNAEALRRAKEVHSGSRLSCKSFTMEVVRRSPSVTLCCVEVVRRFEEPSVEMRVGFQRGDVRDY</sequence>
<proteinExistence type="predicted"/>
<organism evidence="1 2">
    <name type="scientific">Cucumis sativus</name>
    <name type="common">Cucumber</name>
    <dbReference type="NCBI Taxonomy" id="3659"/>
    <lineage>
        <taxon>Eukaryota</taxon>
        <taxon>Viridiplantae</taxon>
        <taxon>Streptophyta</taxon>
        <taxon>Embryophyta</taxon>
        <taxon>Tracheophyta</taxon>
        <taxon>Spermatophyta</taxon>
        <taxon>Magnoliopsida</taxon>
        <taxon>eudicotyledons</taxon>
        <taxon>Gunneridae</taxon>
        <taxon>Pentapetalae</taxon>
        <taxon>rosids</taxon>
        <taxon>fabids</taxon>
        <taxon>Cucurbitales</taxon>
        <taxon>Cucurbitaceae</taxon>
        <taxon>Benincaseae</taxon>
        <taxon>Cucumis</taxon>
    </lineage>
</organism>
<dbReference type="EMBL" id="CM002928">
    <property type="protein sequence ID" value="KGN43997.1"/>
    <property type="molecule type" value="Genomic_DNA"/>
</dbReference>
<keyword evidence="2" id="KW-1185">Reference proteome</keyword>
<accession>A0A0A0K6V8</accession>
<dbReference type="Proteomes" id="UP000029981">
    <property type="component" value="Chromosome 7"/>
</dbReference>
<name>A0A0A0K6V8_CUCSA</name>
<reference evidence="1 2" key="2">
    <citation type="journal article" date="2009" name="PLoS ONE">
        <title>An integrated genetic and cytogenetic map of the cucumber genome.</title>
        <authorList>
            <person name="Ren Y."/>
            <person name="Zhang Z."/>
            <person name="Liu J."/>
            <person name="Staub J.E."/>
            <person name="Han Y."/>
            <person name="Cheng Z."/>
            <person name="Li X."/>
            <person name="Lu J."/>
            <person name="Miao H."/>
            <person name="Kang H."/>
            <person name="Xie B."/>
            <person name="Gu X."/>
            <person name="Wang X."/>
            <person name="Du Y."/>
            <person name="Jin W."/>
            <person name="Huang S."/>
        </authorList>
    </citation>
    <scope>NUCLEOTIDE SEQUENCE [LARGE SCALE GENOMIC DNA]</scope>
    <source>
        <strain evidence="2">cv. 9930</strain>
    </source>
</reference>
<dbReference type="Gramene" id="KGN43997">
    <property type="protein sequence ID" value="KGN43997"/>
    <property type="gene ID" value="Csa_7G085710"/>
</dbReference>
<reference evidence="1 2" key="4">
    <citation type="journal article" date="2011" name="BMC Genomics">
        <title>RNA-Seq improves annotation of protein-coding genes in the cucumber genome.</title>
        <authorList>
            <person name="Li Z."/>
            <person name="Zhang Z."/>
            <person name="Yan P."/>
            <person name="Huang S."/>
            <person name="Fei Z."/>
            <person name="Lin K."/>
        </authorList>
    </citation>
    <scope>NUCLEOTIDE SEQUENCE [LARGE SCALE GENOMIC DNA]</scope>
    <source>
        <strain evidence="2">cv. 9930</strain>
    </source>
</reference>